<evidence type="ECO:0000259" key="5">
    <source>
        <dbReference type="PROSITE" id="PS50404"/>
    </source>
</evidence>
<feature type="domain" description="GST C-terminal" evidence="6">
    <location>
        <begin position="96"/>
        <end position="242"/>
    </location>
</feature>
<comment type="similarity">
    <text evidence="1">Belongs to the GST superfamily.</text>
</comment>
<evidence type="ECO:0000256" key="2">
    <source>
        <dbReference type="ARBA" id="ARBA00012452"/>
    </source>
</evidence>
<evidence type="ECO:0000256" key="3">
    <source>
        <dbReference type="ARBA" id="ARBA00022679"/>
    </source>
</evidence>
<organism evidence="7 8">
    <name type="scientific">Candida theae</name>
    <dbReference type="NCBI Taxonomy" id="1198502"/>
    <lineage>
        <taxon>Eukaryota</taxon>
        <taxon>Fungi</taxon>
        <taxon>Dikarya</taxon>
        <taxon>Ascomycota</taxon>
        <taxon>Saccharomycotina</taxon>
        <taxon>Pichiomycetes</taxon>
        <taxon>Debaryomycetaceae</taxon>
        <taxon>Candida/Lodderomyces clade</taxon>
        <taxon>Candida</taxon>
    </lineage>
</organism>
<dbReference type="EMBL" id="JAIHNG010000156">
    <property type="protein sequence ID" value="KAI5950446.1"/>
    <property type="molecule type" value="Genomic_DNA"/>
</dbReference>
<feature type="domain" description="GST N-terminal" evidence="5">
    <location>
        <begin position="229"/>
        <end position="317"/>
    </location>
</feature>
<gene>
    <name evidence="7" type="ORF">KGF57_004315</name>
</gene>
<feature type="domain" description="GST N-terminal" evidence="5">
    <location>
        <begin position="4"/>
        <end position="90"/>
    </location>
</feature>
<dbReference type="AlphaFoldDB" id="A0AAD5BBX7"/>
<feature type="domain" description="GST C-terminal" evidence="6">
    <location>
        <begin position="323"/>
        <end position="479"/>
    </location>
</feature>
<dbReference type="GO" id="GO:0004364">
    <property type="term" value="F:glutathione transferase activity"/>
    <property type="evidence" value="ECO:0007669"/>
    <property type="project" value="UniProtKB-EC"/>
</dbReference>
<dbReference type="SFLD" id="SFLDS00019">
    <property type="entry name" value="Glutathione_Transferase_(cytos"/>
    <property type="match status" value="2"/>
</dbReference>
<dbReference type="SUPFAM" id="SSF47616">
    <property type="entry name" value="GST C-terminal domain-like"/>
    <property type="match status" value="2"/>
</dbReference>
<dbReference type="RefSeq" id="XP_051607196.1">
    <property type="nucleotide sequence ID" value="XM_051753812.1"/>
</dbReference>
<evidence type="ECO:0000313" key="7">
    <source>
        <dbReference type="EMBL" id="KAI5950446.1"/>
    </source>
</evidence>
<dbReference type="FunFam" id="3.40.30.10:FF:000156">
    <property type="entry name" value="Glutathione S-transferase 1"/>
    <property type="match status" value="1"/>
</dbReference>
<dbReference type="InterPro" id="IPR004046">
    <property type="entry name" value="GST_C"/>
</dbReference>
<keyword evidence="3" id="KW-0808">Transferase</keyword>
<evidence type="ECO:0000259" key="6">
    <source>
        <dbReference type="PROSITE" id="PS50405"/>
    </source>
</evidence>
<evidence type="ECO:0000256" key="4">
    <source>
        <dbReference type="ARBA" id="ARBA00047960"/>
    </source>
</evidence>
<dbReference type="InterPro" id="IPR040079">
    <property type="entry name" value="Glutathione_S-Trfase"/>
</dbReference>
<keyword evidence="8" id="KW-1185">Reference proteome</keyword>
<dbReference type="CDD" id="cd03046">
    <property type="entry name" value="GST_N_GTT1_like"/>
    <property type="match status" value="2"/>
</dbReference>
<dbReference type="InterPro" id="IPR010987">
    <property type="entry name" value="Glutathione-S-Trfase_C-like"/>
</dbReference>
<dbReference type="SFLD" id="SFLDG00358">
    <property type="entry name" value="Main_(cytGST)"/>
    <property type="match status" value="1"/>
</dbReference>
<dbReference type="Gene3D" id="3.40.30.10">
    <property type="entry name" value="Glutaredoxin"/>
    <property type="match status" value="2"/>
</dbReference>
<dbReference type="PANTHER" id="PTHR44051">
    <property type="entry name" value="GLUTATHIONE S-TRANSFERASE-RELATED"/>
    <property type="match status" value="1"/>
</dbReference>
<dbReference type="Proteomes" id="UP001204833">
    <property type="component" value="Unassembled WGS sequence"/>
</dbReference>
<dbReference type="Gene3D" id="1.20.1050.10">
    <property type="match status" value="2"/>
</dbReference>
<evidence type="ECO:0000313" key="8">
    <source>
        <dbReference type="Proteomes" id="UP001204833"/>
    </source>
</evidence>
<dbReference type="GO" id="GO:0005737">
    <property type="term" value="C:cytoplasm"/>
    <property type="evidence" value="ECO:0007669"/>
    <property type="project" value="UniProtKB-ARBA"/>
</dbReference>
<protein>
    <recommendedName>
        <fullName evidence="2">glutathione transferase</fullName>
        <ecNumber evidence="2">2.5.1.18</ecNumber>
    </recommendedName>
</protein>
<name>A0AAD5BBX7_9ASCO</name>
<reference evidence="7 8" key="1">
    <citation type="journal article" date="2022" name="DNA Res.">
        <title>Genome analysis of five recently described species of the CUG-Ser clade uncovers Candida theae as a new hybrid lineage with pathogenic potential in the Candida parapsilosis species complex.</title>
        <authorList>
            <person name="Mixao V."/>
            <person name="Del Olmo V."/>
            <person name="Hegedusova E."/>
            <person name="Saus E."/>
            <person name="Pryszcz L."/>
            <person name="Cillingova A."/>
            <person name="Nosek J."/>
            <person name="Gabaldon T."/>
        </authorList>
    </citation>
    <scope>NUCLEOTIDE SEQUENCE [LARGE SCALE GENOMIC DNA]</scope>
    <source>
        <strain evidence="7 8">CBS 12239</strain>
    </source>
</reference>
<dbReference type="GO" id="GO:0004602">
    <property type="term" value="F:glutathione peroxidase activity"/>
    <property type="evidence" value="ECO:0007669"/>
    <property type="project" value="UniProtKB-ARBA"/>
</dbReference>
<dbReference type="InterPro" id="IPR036282">
    <property type="entry name" value="Glutathione-S-Trfase_C_sf"/>
</dbReference>
<accession>A0AAD5BBX7</accession>
<sequence length="485" mass="55597">MPQQDKITVHWLNFSRAQRILWLLDELNLEYDLKVYQRNKQFRAPKELENVHPLGKSPVVEITKPDGEVIELAESGWITQYLIDNYDTEGVLTPANVQDSNKVNYFLHYSEGSFQPILVGLLVNQMATTVPPFPANWIAGAVVKGINAKYYGPELEKNLKYLNDIASAQHAKGSKYLVGNKLSGADIILSFPIISIFTSGRGLRPTVVDEFPELYKYYQNLSQEKKLKDANEKIAQLDDSRAHRILWLLEILQLDYEVKIYLRHPDTWRGPVQLYDAHPTGKAPVLEVVFADGRPSMKLAESGFIMQYLLRFYDPNYILNPTDLGEQLEVDYWLHFSEGSLQHLNMTLLINSVARHVAPFGLKGVAKLVTKGLNNGFYIHEWRLNMQYLDDRLAQNGTGFFVGNKLTAADVMLSFPIFENVFDNLDGVKEITHDKRDLRKVWPNLAKWSRMIKNIPSYKKVSQLMDEEVEDLIALNPKFDYAKGM</sequence>
<dbReference type="InterPro" id="IPR036249">
    <property type="entry name" value="Thioredoxin-like_sf"/>
</dbReference>
<dbReference type="PROSITE" id="PS50404">
    <property type="entry name" value="GST_NTER"/>
    <property type="match status" value="2"/>
</dbReference>
<comment type="caution">
    <text evidence="7">The sequence shown here is derived from an EMBL/GenBank/DDBJ whole genome shotgun (WGS) entry which is preliminary data.</text>
</comment>
<dbReference type="InterPro" id="IPR004045">
    <property type="entry name" value="Glutathione_S-Trfase_N"/>
</dbReference>
<dbReference type="Pfam" id="PF02798">
    <property type="entry name" value="GST_N"/>
    <property type="match status" value="2"/>
</dbReference>
<proteinExistence type="inferred from homology"/>
<dbReference type="PANTHER" id="PTHR44051:SF9">
    <property type="entry name" value="GLUTATHIONE S-TRANSFERASE 1"/>
    <property type="match status" value="1"/>
</dbReference>
<dbReference type="PROSITE" id="PS50405">
    <property type="entry name" value="GST_CTER"/>
    <property type="match status" value="2"/>
</dbReference>
<dbReference type="EC" id="2.5.1.18" evidence="2"/>
<evidence type="ECO:0000256" key="1">
    <source>
        <dbReference type="ARBA" id="ARBA00007409"/>
    </source>
</evidence>
<dbReference type="Pfam" id="PF14497">
    <property type="entry name" value="GST_C_3"/>
    <property type="match status" value="2"/>
</dbReference>
<dbReference type="GeneID" id="76152359"/>
<dbReference type="SUPFAM" id="SSF52833">
    <property type="entry name" value="Thioredoxin-like"/>
    <property type="match status" value="2"/>
</dbReference>
<comment type="catalytic activity">
    <reaction evidence="4">
        <text>RX + glutathione = an S-substituted glutathione + a halide anion + H(+)</text>
        <dbReference type="Rhea" id="RHEA:16437"/>
        <dbReference type="ChEBI" id="CHEBI:15378"/>
        <dbReference type="ChEBI" id="CHEBI:16042"/>
        <dbReference type="ChEBI" id="CHEBI:17792"/>
        <dbReference type="ChEBI" id="CHEBI:57925"/>
        <dbReference type="ChEBI" id="CHEBI:90779"/>
        <dbReference type="EC" id="2.5.1.18"/>
    </reaction>
</comment>